<dbReference type="GO" id="GO:0005524">
    <property type="term" value="F:ATP binding"/>
    <property type="evidence" value="ECO:0007669"/>
    <property type="project" value="UniProtKB-KW"/>
</dbReference>
<dbReference type="PROSITE" id="PS50893">
    <property type="entry name" value="ABC_TRANSPORTER_2"/>
    <property type="match status" value="1"/>
</dbReference>
<dbReference type="Proteomes" id="UP000322918">
    <property type="component" value="Unassembled WGS sequence"/>
</dbReference>
<dbReference type="InterPro" id="IPR003593">
    <property type="entry name" value="AAA+_ATPase"/>
</dbReference>
<dbReference type="OrthoDB" id="9801987at2"/>
<dbReference type="GO" id="GO:0016887">
    <property type="term" value="F:ATP hydrolysis activity"/>
    <property type="evidence" value="ECO:0007669"/>
    <property type="project" value="InterPro"/>
</dbReference>
<organism evidence="5 6">
    <name type="scientific">Arcticibacter tournemirensis</name>
    <dbReference type="NCBI Taxonomy" id="699437"/>
    <lineage>
        <taxon>Bacteria</taxon>
        <taxon>Pseudomonadati</taxon>
        <taxon>Bacteroidota</taxon>
        <taxon>Sphingobacteriia</taxon>
        <taxon>Sphingobacteriales</taxon>
        <taxon>Sphingobacteriaceae</taxon>
        <taxon>Arcticibacter</taxon>
    </lineage>
</organism>
<keyword evidence="1" id="KW-0813">Transport</keyword>
<evidence type="ECO:0000256" key="2">
    <source>
        <dbReference type="ARBA" id="ARBA00022741"/>
    </source>
</evidence>
<evidence type="ECO:0000259" key="4">
    <source>
        <dbReference type="PROSITE" id="PS50893"/>
    </source>
</evidence>
<protein>
    <submittedName>
        <fullName evidence="5">ABC transporter ATP-binding protein</fullName>
    </submittedName>
</protein>
<dbReference type="Gene3D" id="3.40.50.300">
    <property type="entry name" value="P-loop containing nucleotide triphosphate hydrolases"/>
    <property type="match status" value="1"/>
</dbReference>
<accession>A0A5M9GWK3</accession>
<dbReference type="Pfam" id="PF00005">
    <property type="entry name" value="ABC_tran"/>
    <property type="match status" value="1"/>
</dbReference>
<dbReference type="InterPro" id="IPR003439">
    <property type="entry name" value="ABC_transporter-like_ATP-bd"/>
</dbReference>
<name>A0A5M9GWK3_9SPHI</name>
<dbReference type="SUPFAM" id="SSF52540">
    <property type="entry name" value="P-loop containing nucleoside triphosphate hydrolases"/>
    <property type="match status" value="1"/>
</dbReference>
<dbReference type="PANTHER" id="PTHR42939:SF1">
    <property type="entry name" value="ABC TRANSPORTER ATP-BINDING PROTEIN ALBC-RELATED"/>
    <property type="match status" value="1"/>
</dbReference>
<comment type="caution">
    <text evidence="5">The sequence shown here is derived from an EMBL/GenBank/DDBJ whole genome shotgun (WGS) entry which is preliminary data.</text>
</comment>
<gene>
    <name evidence="5" type="ORF">F1649_19250</name>
</gene>
<evidence type="ECO:0000313" key="5">
    <source>
        <dbReference type="EMBL" id="KAA8477174.1"/>
    </source>
</evidence>
<reference evidence="5 6" key="1">
    <citation type="submission" date="2019-09" db="EMBL/GenBank/DDBJ databases">
        <title>Pararcticibacter amylolyticus gen. nov., sp. nov., isolated from a rottenly hemp rope, and reclassification of Pedobacter tournemirensis as Pararcticibacter tournemirensis comb. nov.</title>
        <authorList>
            <person name="Cai Y."/>
        </authorList>
    </citation>
    <scope>NUCLEOTIDE SEQUENCE [LARGE SCALE GENOMIC DNA]</scope>
    <source>
        <strain evidence="5 6">TF5-37.2-LB10</strain>
    </source>
</reference>
<dbReference type="InterPro" id="IPR027417">
    <property type="entry name" value="P-loop_NTPase"/>
</dbReference>
<keyword evidence="3 5" id="KW-0067">ATP-binding</keyword>
<keyword evidence="2" id="KW-0547">Nucleotide-binding</keyword>
<dbReference type="PANTHER" id="PTHR42939">
    <property type="entry name" value="ABC TRANSPORTER ATP-BINDING PROTEIN ALBC-RELATED"/>
    <property type="match status" value="1"/>
</dbReference>
<dbReference type="RefSeq" id="WP_141815402.1">
    <property type="nucleotide sequence ID" value="NZ_VFPL01000001.1"/>
</dbReference>
<proteinExistence type="predicted"/>
<dbReference type="AlphaFoldDB" id="A0A5M9GWK3"/>
<evidence type="ECO:0000313" key="6">
    <source>
        <dbReference type="Proteomes" id="UP000322918"/>
    </source>
</evidence>
<evidence type="ECO:0000256" key="3">
    <source>
        <dbReference type="ARBA" id="ARBA00022840"/>
    </source>
</evidence>
<dbReference type="SMART" id="SM00382">
    <property type="entry name" value="AAA"/>
    <property type="match status" value="1"/>
</dbReference>
<sequence>MLKLQKFRKRYGSYAALNIGDIEIPSGIFWIQGSNGSGKSTFLKALAGVLAFDGDILLDGVLSIKKQPVRYRSTVNFAEAEPLFPEFLTGTEMVRLFIEAKGGSPDQTDRYVENIGMAPHIHRSIGSFSSGMVKKLSLILAFIGKPQLILLDEPLITLDALSLDVLYSWIQEANRDHGVSFLLSSHQSLNTDFVKDASEIVVENKTLNLLNDPLVNK</sequence>
<evidence type="ECO:0000256" key="1">
    <source>
        <dbReference type="ARBA" id="ARBA00022448"/>
    </source>
</evidence>
<keyword evidence="6" id="KW-1185">Reference proteome</keyword>
<feature type="domain" description="ABC transporter" evidence="4">
    <location>
        <begin position="2"/>
        <end position="214"/>
    </location>
</feature>
<dbReference type="InterPro" id="IPR051782">
    <property type="entry name" value="ABC_Transporter_VariousFunc"/>
</dbReference>
<dbReference type="EMBL" id="VWNE01000039">
    <property type="protein sequence ID" value="KAA8477174.1"/>
    <property type="molecule type" value="Genomic_DNA"/>
</dbReference>